<organism evidence="1 2">
    <name type="scientific">Pleurodeles waltl</name>
    <name type="common">Iberian ribbed newt</name>
    <dbReference type="NCBI Taxonomy" id="8319"/>
    <lineage>
        <taxon>Eukaryota</taxon>
        <taxon>Metazoa</taxon>
        <taxon>Chordata</taxon>
        <taxon>Craniata</taxon>
        <taxon>Vertebrata</taxon>
        <taxon>Euteleostomi</taxon>
        <taxon>Amphibia</taxon>
        <taxon>Batrachia</taxon>
        <taxon>Caudata</taxon>
        <taxon>Salamandroidea</taxon>
        <taxon>Salamandridae</taxon>
        <taxon>Pleurodelinae</taxon>
        <taxon>Pleurodeles</taxon>
    </lineage>
</organism>
<proteinExistence type="predicted"/>
<protein>
    <submittedName>
        <fullName evidence="1">Uncharacterized protein</fullName>
    </submittedName>
</protein>
<accession>A0AAV7LMT6</accession>
<dbReference type="Proteomes" id="UP001066276">
    <property type="component" value="Chromosome 11"/>
</dbReference>
<reference evidence="1" key="1">
    <citation type="journal article" date="2022" name="bioRxiv">
        <title>Sequencing and chromosome-scale assembly of the giantPleurodeles waltlgenome.</title>
        <authorList>
            <person name="Brown T."/>
            <person name="Elewa A."/>
            <person name="Iarovenko S."/>
            <person name="Subramanian E."/>
            <person name="Araus A.J."/>
            <person name="Petzold A."/>
            <person name="Susuki M."/>
            <person name="Suzuki K.-i.T."/>
            <person name="Hayashi T."/>
            <person name="Toyoda A."/>
            <person name="Oliveira C."/>
            <person name="Osipova E."/>
            <person name="Leigh N.D."/>
            <person name="Simon A."/>
            <person name="Yun M.H."/>
        </authorList>
    </citation>
    <scope>NUCLEOTIDE SEQUENCE</scope>
    <source>
        <strain evidence="1">20211129_DDA</strain>
        <tissue evidence="1">Liver</tissue>
    </source>
</reference>
<sequence length="74" mass="8527">MESSTQYVGMKRLHPETYKDFLECRGQGKTGSVMAVNGKREGWYGGKSWVGRRDAQKKNWLKRKHLRSVGPRGE</sequence>
<keyword evidence="2" id="KW-1185">Reference proteome</keyword>
<name>A0AAV7LMT6_PLEWA</name>
<gene>
    <name evidence="1" type="ORF">NDU88_005487</name>
</gene>
<evidence type="ECO:0000313" key="2">
    <source>
        <dbReference type="Proteomes" id="UP001066276"/>
    </source>
</evidence>
<dbReference type="AlphaFoldDB" id="A0AAV7LMT6"/>
<comment type="caution">
    <text evidence="1">The sequence shown here is derived from an EMBL/GenBank/DDBJ whole genome shotgun (WGS) entry which is preliminary data.</text>
</comment>
<evidence type="ECO:0000313" key="1">
    <source>
        <dbReference type="EMBL" id="KAJ1092377.1"/>
    </source>
</evidence>
<dbReference type="EMBL" id="JANPWB010000015">
    <property type="protein sequence ID" value="KAJ1092377.1"/>
    <property type="molecule type" value="Genomic_DNA"/>
</dbReference>